<keyword evidence="3" id="KW-1185">Reference proteome</keyword>
<reference evidence="2 3" key="1">
    <citation type="submission" date="2019-10" db="EMBL/GenBank/DDBJ databases">
        <title>Epibacterium sp. nov., isolated from seawater.</title>
        <authorList>
            <person name="Zhang X."/>
            <person name="Li N."/>
        </authorList>
    </citation>
    <scope>NUCLEOTIDE SEQUENCE [LARGE SCALE GENOMIC DNA]</scope>
    <source>
        <strain evidence="2 3">SM1969</strain>
    </source>
</reference>
<accession>A0A844AJ58</accession>
<sequence length="333" mass="35565">MAVTSSLSTSSLSTLAYRADQFFVETGANLGDAFGIYEDLVLDDTYQLLAKSVMGRLALDACPDGTISIAKDTDMGRAGARLHLDCVVTLMPAVGPNVEVVSAVEVDGDGMIAEIYLLPLAPLRADQGYTLVAANRHTQHQKLAQLASASFSRGTHITLATGAQCKIEDLKVGDRVLTRDEGPREIRWIGQSTAPAVGNLAPILIKKGALNNAQDLIVSPQHRLMVYQRSDSIGLGTPEILVRASDLVNGSTVTVQDGGYVDYFQILFDRHHIIYAEGIAAETLLLTPFTAPALCSAAVLEHTAADQLPYLEPRKSQLPRGDAIAALKQASRG</sequence>
<dbReference type="InterPro" id="IPR036844">
    <property type="entry name" value="Hint_dom_sf"/>
</dbReference>
<gene>
    <name evidence="2" type="ORF">GG681_00550</name>
</gene>
<evidence type="ECO:0000259" key="1">
    <source>
        <dbReference type="Pfam" id="PF13403"/>
    </source>
</evidence>
<evidence type="ECO:0000313" key="2">
    <source>
        <dbReference type="EMBL" id="MQY41120.1"/>
    </source>
</evidence>
<dbReference type="CDD" id="cd00081">
    <property type="entry name" value="Hint"/>
    <property type="match status" value="1"/>
</dbReference>
<dbReference type="SUPFAM" id="SSF51294">
    <property type="entry name" value="Hedgehog/intein (Hint) domain"/>
    <property type="match status" value="1"/>
</dbReference>
<dbReference type="Pfam" id="PF13403">
    <property type="entry name" value="Hint_2"/>
    <property type="match status" value="1"/>
</dbReference>
<dbReference type="AlphaFoldDB" id="A0A844AJ58"/>
<feature type="domain" description="Hedgehog/Intein (Hint)" evidence="1">
    <location>
        <begin position="150"/>
        <end position="286"/>
    </location>
</feature>
<evidence type="ECO:0000313" key="3">
    <source>
        <dbReference type="Proteomes" id="UP000436694"/>
    </source>
</evidence>
<dbReference type="RefSeq" id="WP_153544028.1">
    <property type="nucleotide sequence ID" value="NZ_WIXK01000001.1"/>
</dbReference>
<dbReference type="Proteomes" id="UP000436694">
    <property type="component" value="Unassembled WGS sequence"/>
</dbReference>
<organism evidence="2 3">
    <name type="scientific">Tritonibacter aquimaris</name>
    <dbReference type="NCBI Taxonomy" id="2663379"/>
    <lineage>
        <taxon>Bacteria</taxon>
        <taxon>Pseudomonadati</taxon>
        <taxon>Pseudomonadota</taxon>
        <taxon>Alphaproteobacteria</taxon>
        <taxon>Rhodobacterales</taxon>
        <taxon>Paracoccaceae</taxon>
        <taxon>Tritonibacter</taxon>
    </lineage>
</organism>
<dbReference type="Gene3D" id="2.170.16.10">
    <property type="entry name" value="Hedgehog/Intein (Hint) domain"/>
    <property type="match status" value="1"/>
</dbReference>
<proteinExistence type="predicted"/>
<name>A0A844AJ58_9RHOB</name>
<protein>
    <recommendedName>
        <fullName evidence="1">Hedgehog/Intein (Hint) domain-containing protein</fullName>
    </recommendedName>
</protein>
<dbReference type="InterPro" id="IPR028992">
    <property type="entry name" value="Hedgehog/Intein_dom"/>
</dbReference>
<dbReference type="EMBL" id="WIXK01000001">
    <property type="protein sequence ID" value="MQY41120.1"/>
    <property type="molecule type" value="Genomic_DNA"/>
</dbReference>
<comment type="caution">
    <text evidence="2">The sequence shown here is derived from an EMBL/GenBank/DDBJ whole genome shotgun (WGS) entry which is preliminary data.</text>
</comment>